<keyword evidence="2" id="KW-1185">Reference proteome</keyword>
<protein>
    <submittedName>
        <fullName evidence="1">Uncharacterized protein</fullName>
    </submittedName>
</protein>
<evidence type="ECO:0000313" key="1">
    <source>
        <dbReference type="EMBL" id="MCW8085101.1"/>
    </source>
</evidence>
<proteinExistence type="predicted"/>
<organism evidence="1 2">
    <name type="scientific">Sabulicella glaciei</name>
    <dbReference type="NCBI Taxonomy" id="2984948"/>
    <lineage>
        <taxon>Bacteria</taxon>
        <taxon>Pseudomonadati</taxon>
        <taxon>Pseudomonadota</taxon>
        <taxon>Alphaproteobacteria</taxon>
        <taxon>Acetobacterales</taxon>
        <taxon>Acetobacteraceae</taxon>
        <taxon>Sabulicella</taxon>
    </lineage>
</organism>
<evidence type="ECO:0000313" key="2">
    <source>
        <dbReference type="Proteomes" id="UP001526430"/>
    </source>
</evidence>
<dbReference type="RefSeq" id="WP_301588947.1">
    <property type="nucleotide sequence ID" value="NZ_JAPFQI010000002.1"/>
</dbReference>
<name>A0ABT3NSG3_9PROT</name>
<sequence length="293" mass="31017">MIIGAIEEVQPNEVSGWIHCKTADLRDTPVLAFLDGSCVGAGKVGTFRQDLKDAGLGDGCLGFRFGITLPRPADTLRVTVTLEGCEAHLLQQGALVTNRSAPLAAESFVAGVLPDAPQRAWLEARCCLEATQSELIETLDAFGVANLPHDPKLRSAEDAARELFEAVTLGRARVGVLEVKSLRSLRSQVMAEGAPWANAGLFVVAAERRTTLRVVEAANCGPENQTTDPEMAGAVEYVADGRNLVAVRRWVQFGSGRTVAAGGGSLQVFYPTRSGAESPTATALGVRDDEMAS</sequence>
<reference evidence="1 2" key="1">
    <citation type="submission" date="2022-10" db="EMBL/GenBank/DDBJ databases">
        <title>Roseococcus glaciei nov., sp. nov., isolated from glacier.</title>
        <authorList>
            <person name="Liu Q."/>
            <person name="Xin Y.-H."/>
        </authorList>
    </citation>
    <scope>NUCLEOTIDE SEQUENCE [LARGE SCALE GENOMIC DNA]</scope>
    <source>
        <strain evidence="1 2">MDT2-1-1</strain>
    </source>
</reference>
<accession>A0ABT3NSG3</accession>
<comment type="caution">
    <text evidence="1">The sequence shown here is derived from an EMBL/GenBank/DDBJ whole genome shotgun (WGS) entry which is preliminary data.</text>
</comment>
<gene>
    <name evidence="1" type="ORF">OF850_05635</name>
</gene>
<dbReference type="Proteomes" id="UP001526430">
    <property type="component" value="Unassembled WGS sequence"/>
</dbReference>
<dbReference type="EMBL" id="JAPFQI010000002">
    <property type="protein sequence ID" value="MCW8085101.1"/>
    <property type="molecule type" value="Genomic_DNA"/>
</dbReference>